<dbReference type="PANTHER" id="PTHR11786">
    <property type="entry name" value="N-HYDROXYARYLAMINE O-ACETYLTRANSFERASE"/>
    <property type="match status" value="1"/>
</dbReference>
<evidence type="ECO:0000313" key="4">
    <source>
        <dbReference type="Proteomes" id="UP000070513"/>
    </source>
</evidence>
<dbReference type="SUPFAM" id="SSF54001">
    <property type="entry name" value="Cysteine proteinases"/>
    <property type="match status" value="1"/>
</dbReference>
<comment type="caution">
    <text evidence="3">The sequence shown here is derived from an EMBL/GenBank/DDBJ whole genome shotgun (WGS) entry which is preliminary data.</text>
</comment>
<dbReference type="RefSeq" id="WP_062647462.1">
    <property type="nucleotide sequence ID" value="NZ_LPUR01000001.1"/>
</dbReference>
<evidence type="ECO:0000256" key="1">
    <source>
        <dbReference type="ARBA" id="ARBA00006547"/>
    </source>
</evidence>
<gene>
    <name evidence="3" type="ORF">AU378_01975</name>
</gene>
<dbReference type="GO" id="GO:0016407">
    <property type="term" value="F:acetyltransferase activity"/>
    <property type="evidence" value="ECO:0007669"/>
    <property type="project" value="InterPro"/>
</dbReference>
<accession>A0A135WI56</accession>
<dbReference type="InterPro" id="IPR038765">
    <property type="entry name" value="Papain-like_cys_pep_sf"/>
</dbReference>
<reference evidence="3 4" key="2">
    <citation type="journal article" date="2016" name="Genome Announc.">
        <title>Draft Genome Sequence of a Biocontrol Rhizobacterium, Chryseobacterium kwangjuense Strain KJ1R5, Isolated from Pepper (Capsicum annuum).</title>
        <authorList>
            <person name="Jeong J.J."/>
            <person name="Park H."/>
            <person name="Park B.H."/>
            <person name="Mannaa M."/>
            <person name="Sang M.K."/>
            <person name="Choi I.G."/>
            <person name="Kim K.D."/>
        </authorList>
    </citation>
    <scope>NUCLEOTIDE SEQUENCE [LARGE SCALE GENOMIC DNA]</scope>
    <source>
        <strain evidence="3 4">KJ1R5</strain>
    </source>
</reference>
<organism evidence="3 4">
    <name type="scientific">Chryseobacterium kwangjuense</name>
    <dbReference type="NCBI Taxonomy" id="267125"/>
    <lineage>
        <taxon>Bacteria</taxon>
        <taxon>Pseudomonadati</taxon>
        <taxon>Bacteroidota</taxon>
        <taxon>Flavobacteriia</taxon>
        <taxon>Flavobacteriales</taxon>
        <taxon>Weeksellaceae</taxon>
        <taxon>Chryseobacterium group</taxon>
        <taxon>Chryseobacterium</taxon>
    </lineage>
</organism>
<dbReference type="Gene3D" id="3.30.2140.10">
    <property type="entry name" value="Arylamine N-acetyltransferase"/>
    <property type="match status" value="1"/>
</dbReference>
<sequence length="280" mass="32537">MENKELDLYFKRIEAGIPDKDIEKPELLKKIHQLHPKHITFENLDTFTGKTPSLQADTIFNKLVTNRRGGYCYEQNLLFKNVLESLGFAIKMHLARVMWSSRDGSGTARSHMMLTTGIEGMHYLIDVGFGSMTLTAPILLKPDVVQETPNGQFRLINENGFYRLEVLKEEWLPIYKFSLEEAEFSDLEMANWYIATGLDSVFSKFLMITRVDEEARYALFNTTFNIRWNDGRKESSDISDKDQLVFTLKTYFNLHDLSDELLEMTYEKLKDIKAEFSVPQ</sequence>
<proteinExistence type="inferred from homology"/>
<reference evidence="4" key="1">
    <citation type="submission" date="2015-12" db="EMBL/GenBank/DDBJ databases">
        <title>Genome sequence of a biocontrol rhizobacterium Chryseobacterium kwangjuense strain KJ1R5 isolated from pepper (Capsicum annuum L.).</title>
        <authorList>
            <person name="Jeong J.-J."/>
            <person name="Park H."/>
            <person name="Mannaa M."/>
            <person name="Sang M.K."/>
            <person name="Choi I.-G."/>
            <person name="Kim K.D."/>
        </authorList>
    </citation>
    <scope>NUCLEOTIDE SEQUENCE [LARGE SCALE GENOMIC DNA]</scope>
    <source>
        <strain evidence="4">KJ1R5</strain>
    </source>
</reference>
<dbReference type="AlphaFoldDB" id="A0A135WI56"/>
<dbReference type="InterPro" id="IPR001447">
    <property type="entry name" value="Arylamine_N-AcTrfase"/>
</dbReference>
<dbReference type="Pfam" id="PF00797">
    <property type="entry name" value="Acetyltransf_2"/>
    <property type="match status" value="1"/>
</dbReference>
<dbReference type="EMBL" id="LPUR01000001">
    <property type="protein sequence ID" value="KXH84555.1"/>
    <property type="molecule type" value="Genomic_DNA"/>
</dbReference>
<dbReference type="PRINTS" id="PR01543">
    <property type="entry name" value="ANATRNSFRASE"/>
</dbReference>
<comment type="similarity">
    <text evidence="1 2">Belongs to the arylamine N-acetyltransferase family.</text>
</comment>
<dbReference type="Proteomes" id="UP000070513">
    <property type="component" value="Unassembled WGS sequence"/>
</dbReference>
<protein>
    <recommendedName>
        <fullName evidence="5">N-hydroxyarylamine O-acetyltransferase</fullName>
    </recommendedName>
</protein>
<dbReference type="Gene3D" id="2.40.128.150">
    <property type="entry name" value="Cysteine proteinases"/>
    <property type="match status" value="1"/>
</dbReference>
<dbReference type="PANTHER" id="PTHR11786:SF0">
    <property type="entry name" value="ARYLAMINE N-ACETYLTRANSFERASE 4-RELATED"/>
    <property type="match status" value="1"/>
</dbReference>
<evidence type="ECO:0008006" key="5">
    <source>
        <dbReference type="Google" id="ProtNLM"/>
    </source>
</evidence>
<name>A0A135WI56_9FLAO</name>
<evidence type="ECO:0000313" key="3">
    <source>
        <dbReference type="EMBL" id="KXH84555.1"/>
    </source>
</evidence>
<evidence type="ECO:0000256" key="2">
    <source>
        <dbReference type="RuleBase" id="RU003452"/>
    </source>
</evidence>
<dbReference type="OrthoDB" id="7181050at2"/>